<dbReference type="EMBL" id="JYDR01000030">
    <property type="protein sequence ID" value="KRY73945.1"/>
    <property type="molecule type" value="Genomic_DNA"/>
</dbReference>
<reference evidence="4 5" key="1">
    <citation type="submission" date="2015-01" db="EMBL/GenBank/DDBJ databases">
        <title>Evolution of Trichinella species and genotypes.</title>
        <authorList>
            <person name="Korhonen P.K."/>
            <person name="Edoardo P."/>
            <person name="Giuseppe L.R."/>
            <person name="Gasser R.B."/>
        </authorList>
    </citation>
    <scope>NUCLEOTIDE SEQUENCE [LARGE SCALE GENOMIC DNA]</scope>
    <source>
        <strain evidence="1">ISS13</strain>
        <strain evidence="3">ISS176</strain>
        <strain evidence="2">ISS588</strain>
    </source>
</reference>
<accession>A0A0V1EJG3</accession>
<dbReference type="EMBL" id="JYDV01000147">
    <property type="protein sequence ID" value="KRZ28863.1"/>
    <property type="molecule type" value="Genomic_DNA"/>
</dbReference>
<evidence type="ECO:0000313" key="4">
    <source>
        <dbReference type="Proteomes" id="UP000054632"/>
    </source>
</evidence>
<evidence type="ECO:0000313" key="2">
    <source>
        <dbReference type="EMBL" id="KRZ06913.1"/>
    </source>
</evidence>
<comment type="caution">
    <text evidence="1">The sequence shown here is derived from an EMBL/GenBank/DDBJ whole genome shotgun (WGS) entry which is preliminary data.</text>
</comment>
<keyword evidence="5" id="KW-1185">Reference proteome</keyword>
<dbReference type="Proteomes" id="UP000054826">
    <property type="component" value="Unassembled WGS sequence"/>
</dbReference>
<dbReference type="AlphaFoldDB" id="A0A0V1EJG3"/>
<dbReference type="EMBL" id="JYDS01000429">
    <property type="protein sequence ID" value="KRZ06913.1"/>
    <property type="molecule type" value="Genomic_DNA"/>
</dbReference>
<dbReference type="Proteomes" id="UP000054632">
    <property type="component" value="Unassembled WGS sequence"/>
</dbReference>
<gene>
    <name evidence="1" type="ORF">T4A_14328</name>
    <name evidence="2" type="ORF">T4B_7251</name>
    <name evidence="3" type="ORF">T4C_5273</name>
</gene>
<name>A0A0V1EJG3_TRIPS</name>
<proteinExistence type="predicted"/>
<sequence>MITHDILSYTNSVFLQVFGVCKRKKNDGEEGAPPTVKVEPLMPCVPSSPYHLVQIEKNQLTQMVIPDYKSAIATPVFPSPTTSAEAAVSFSSEGLPITTETITYAIPTDVVLQVEACLKANRP</sequence>
<organism evidence="1 4">
    <name type="scientific">Trichinella pseudospiralis</name>
    <name type="common">Parasitic roundworm</name>
    <dbReference type="NCBI Taxonomy" id="6337"/>
    <lineage>
        <taxon>Eukaryota</taxon>
        <taxon>Metazoa</taxon>
        <taxon>Ecdysozoa</taxon>
        <taxon>Nematoda</taxon>
        <taxon>Enoplea</taxon>
        <taxon>Dorylaimia</taxon>
        <taxon>Trichinellida</taxon>
        <taxon>Trichinellidae</taxon>
        <taxon>Trichinella</taxon>
    </lineage>
</organism>
<dbReference type="Proteomes" id="UP000054805">
    <property type="component" value="Unassembled WGS sequence"/>
</dbReference>
<evidence type="ECO:0000313" key="5">
    <source>
        <dbReference type="Proteomes" id="UP000054805"/>
    </source>
</evidence>
<evidence type="ECO:0000313" key="1">
    <source>
        <dbReference type="EMBL" id="KRY73945.1"/>
    </source>
</evidence>
<protein>
    <submittedName>
        <fullName evidence="1">Uncharacterized protein</fullName>
    </submittedName>
</protein>
<evidence type="ECO:0000313" key="3">
    <source>
        <dbReference type="EMBL" id="KRZ28863.1"/>
    </source>
</evidence>